<dbReference type="AlphaFoldDB" id="A0A1B6E5Q6"/>
<dbReference type="GO" id="GO:0015631">
    <property type="term" value="F:tubulin binding"/>
    <property type="evidence" value="ECO:0007669"/>
    <property type="project" value="TreeGrafter"/>
</dbReference>
<dbReference type="InterPro" id="IPR033304">
    <property type="entry name" value="DLEC1"/>
</dbReference>
<accession>A0A1B6E5Q6</accession>
<dbReference type="PANTHER" id="PTHR46348:SF1">
    <property type="entry name" value="DELETED IN LUNG AND ESOPHAGEAL CANCER PROTEIN 1"/>
    <property type="match status" value="1"/>
</dbReference>
<sequence>MHSPLDVIGFSLSFVHLRYHWEIQKANIPGTLDLPENGVKILQPSGNLLAQSFETVSICFTTPNSSPSQYRTILVLFIDELPRKCIEIEDREHLKEFNESDGQSIKVAMIEVWLECIKPNVIINPFMIDLPTELLQCGIIEEIKVEFINNSPGGVSIELKQSPCNHIKTYCMPNSFNLDKFASNQCALFIEPINIGYFTCIIKCIVNGGDEIVDLSLSGKCSSGSSIISPPSLDFGITKQFTKPVNEINIQNSFSNELTWKLEEIEYKKDEKLTTLSANQGHFCHSGCCVYGNYEFDLTYDVGIKCLLLEWSQGNNLMYTSVLADVLPTDVSLEMISYTFDKLYLNVEAPFKVTVCNHGAIPTKIFWGHPLGNQHHLLVLCEPNKSTLMAGEHKQFQISVLPIFEGKLEDFYVPCFVEQQNFPLLLQIEGKVENIRVLFKWQNTGTEIEVPWPSPESQLPIACSLSFCDSSSTSSTNTVRVQEVEESSLHTDTSEPYVNWPIVGGKYTPCMADSVLESDNKQMIMERINNITSDTNKNDFSNYRVLSFLDIPSKQAISQNILIVNDTGIKTNFNCKLNEFVSNYSSVKTDDVLTTLQKKVFGLPITDELFLYTDKRKGLLITVKPDSGILPAHDQFTLEIAVYVLAWGYYVDVITIQIGLLPPFDVYIDVLCNTPPVSLSKDKISFGSLHYLEYENKNEILHVLNNSCVTVLISWQLFVEFPSLNNMPFSLSLIDNYDGDIPFSLSLMPGVGNFCSEIFQINNFFTRLEPWSKEAVEIIFNPKKNYVNATFENLHIPFKGHILGHVYSDETYCCYRQMGIDLKPLKASIEASVIVPKISILNLENLKLIFECDASNIIENNKLQIMAKTVVVSNRTDVQLETNVSITEPFYITSAFYSATQRKVAIPFTKVSLNPKETCEIEVECKVTDEMLNCFFTKELDKNSSKLEAMVLFESGKIIFSQTLLTQEVVIELWINKPTISLSPNFFDFGSVPINETKQEYLFIESTIDIKHITVELDCDIKSIFLLNKKSKIYNSDSMDHTFILSISFTPRDTINYNATVLIKTHFSQNIWKIPLFGTGEWDMF</sequence>
<dbReference type="InterPro" id="IPR013783">
    <property type="entry name" value="Ig-like_fold"/>
</dbReference>
<reference evidence="1" key="1">
    <citation type="submission" date="2015-12" db="EMBL/GenBank/DDBJ databases">
        <title>De novo transcriptome assembly of four potential Pierce s Disease insect vectors from Arizona vineyards.</title>
        <authorList>
            <person name="Tassone E.E."/>
        </authorList>
    </citation>
    <scope>NUCLEOTIDE SEQUENCE</scope>
</reference>
<dbReference type="PANTHER" id="PTHR46348">
    <property type="entry name" value="DELETED IN LUNG AND ESOPHAGEAL CANCER PROTEIN 1"/>
    <property type="match status" value="1"/>
</dbReference>
<dbReference type="EMBL" id="GEDC01004037">
    <property type="protein sequence ID" value="JAS33261.1"/>
    <property type="molecule type" value="Transcribed_RNA"/>
</dbReference>
<proteinExistence type="predicted"/>
<gene>
    <name evidence="1" type="ORF">g.13830</name>
</gene>
<dbReference type="Gene3D" id="2.60.40.10">
    <property type="entry name" value="Immunoglobulins"/>
    <property type="match status" value="1"/>
</dbReference>
<dbReference type="Pfam" id="PF23316">
    <property type="entry name" value="Ig_DLEC1_6th"/>
    <property type="match status" value="1"/>
</dbReference>
<organism evidence="1">
    <name type="scientific">Clastoptera arizonana</name>
    <name type="common">Arizona spittle bug</name>
    <dbReference type="NCBI Taxonomy" id="38151"/>
    <lineage>
        <taxon>Eukaryota</taxon>
        <taxon>Metazoa</taxon>
        <taxon>Ecdysozoa</taxon>
        <taxon>Arthropoda</taxon>
        <taxon>Hexapoda</taxon>
        <taxon>Insecta</taxon>
        <taxon>Pterygota</taxon>
        <taxon>Neoptera</taxon>
        <taxon>Paraneoptera</taxon>
        <taxon>Hemiptera</taxon>
        <taxon>Auchenorrhyncha</taxon>
        <taxon>Cercopoidea</taxon>
        <taxon>Clastopteridae</taxon>
        <taxon>Clastoptera</taxon>
    </lineage>
</organism>
<protein>
    <submittedName>
        <fullName evidence="1">Uncharacterized protein</fullName>
    </submittedName>
</protein>
<dbReference type="GO" id="GO:0005929">
    <property type="term" value="C:cilium"/>
    <property type="evidence" value="ECO:0007669"/>
    <property type="project" value="TreeGrafter"/>
</dbReference>
<evidence type="ECO:0000313" key="1">
    <source>
        <dbReference type="EMBL" id="JAS33261.1"/>
    </source>
</evidence>
<dbReference type="GO" id="GO:0008285">
    <property type="term" value="P:negative regulation of cell population proliferation"/>
    <property type="evidence" value="ECO:0007669"/>
    <property type="project" value="InterPro"/>
</dbReference>
<name>A0A1B6E5Q6_9HEMI</name>
<dbReference type="GO" id="GO:0005737">
    <property type="term" value="C:cytoplasm"/>
    <property type="evidence" value="ECO:0007669"/>
    <property type="project" value="TreeGrafter"/>
</dbReference>